<feature type="binding site" evidence="7">
    <location>
        <position position="127"/>
    </location>
    <ligand>
        <name>S-adenosyl-L-methionine</name>
        <dbReference type="ChEBI" id="CHEBI:59789"/>
    </ligand>
</feature>
<dbReference type="SMART" id="SM00650">
    <property type="entry name" value="rADc"/>
    <property type="match status" value="1"/>
</dbReference>
<keyword evidence="5 7" id="KW-0949">S-adenosyl-L-methionine</keyword>
<evidence type="ECO:0000256" key="4">
    <source>
        <dbReference type="ARBA" id="ARBA00022679"/>
    </source>
</evidence>
<dbReference type="EC" id="2.1.1.-" evidence="8"/>
<feature type="binding site" evidence="7">
    <location>
        <position position="157"/>
    </location>
    <ligand>
        <name>S-adenosyl-L-methionine</name>
        <dbReference type="ChEBI" id="CHEBI:59789"/>
    </ligand>
</feature>
<evidence type="ECO:0000313" key="11">
    <source>
        <dbReference type="RefSeq" id="XP_013778883.1"/>
    </source>
</evidence>
<keyword evidence="10" id="KW-1185">Reference proteome</keyword>
<reference evidence="11 12" key="1">
    <citation type="submission" date="2025-05" db="UniProtKB">
        <authorList>
            <consortium name="RefSeq"/>
        </authorList>
    </citation>
    <scope>IDENTIFICATION</scope>
    <source>
        <tissue evidence="11 12">Muscle</tissue>
    </source>
</reference>
<feature type="binding site" evidence="7">
    <location>
        <position position="54"/>
    </location>
    <ligand>
        <name>S-adenosyl-L-methionine</name>
        <dbReference type="ChEBI" id="CHEBI:59789"/>
    </ligand>
</feature>
<evidence type="ECO:0000256" key="3">
    <source>
        <dbReference type="ARBA" id="ARBA00022603"/>
    </source>
</evidence>
<dbReference type="Pfam" id="PF00398">
    <property type="entry name" value="RrnaAD"/>
    <property type="match status" value="1"/>
</dbReference>
<sequence>MPSCTTIVRTAAIVTKRTIQEMKDSCRLPPLPTIKDIIRLYKLRALRQLSQNFLLDLKLSDKIVKMAGNISGFHVCEVGPGPGNITRAILERGADRVTVIEKDRRFLPSLEFLASATNGRLHIIIGDVLEYDIGHLFNRELAKDWNDVPPPFHIIGNLPFNVSTPLIIKLLRQVSNREGPFAYGRTKMTLTFQEEVAERMIAPVFSDQRCRLSVMCQNLCKVEHKFTIPGQAFLPKPKVNVGVVLLTPLKQPLINLPFEIVEKVARCLFHSRQKYCKRGIQKLYPGNRVDLVEETIRLADIDPNVRTFHLSVEEVGQIAKAYDYICQQNPKLKNYEFRMGKLNNDVLSEDKDAQIHNECVNV</sequence>
<dbReference type="Gene3D" id="1.10.8.100">
    <property type="entry name" value="Ribosomal RNA adenine dimethylase-like, domain 2"/>
    <property type="match status" value="1"/>
</dbReference>
<evidence type="ECO:0000259" key="9">
    <source>
        <dbReference type="SMART" id="SM00650"/>
    </source>
</evidence>
<evidence type="ECO:0000313" key="12">
    <source>
        <dbReference type="RefSeq" id="XP_013778958.1"/>
    </source>
</evidence>
<keyword evidence="2 8" id="KW-0698">rRNA processing</keyword>
<organism evidence="10 12">
    <name type="scientific">Limulus polyphemus</name>
    <name type="common">Atlantic horseshoe crab</name>
    <dbReference type="NCBI Taxonomy" id="6850"/>
    <lineage>
        <taxon>Eukaryota</taxon>
        <taxon>Metazoa</taxon>
        <taxon>Ecdysozoa</taxon>
        <taxon>Arthropoda</taxon>
        <taxon>Chelicerata</taxon>
        <taxon>Merostomata</taxon>
        <taxon>Xiphosura</taxon>
        <taxon>Limulidae</taxon>
        <taxon>Limulus</taxon>
    </lineage>
</organism>
<evidence type="ECO:0000256" key="5">
    <source>
        <dbReference type="ARBA" id="ARBA00022691"/>
    </source>
</evidence>
<comment type="similarity">
    <text evidence="7 8">Belongs to the class I-like SAM-binding methyltransferase superfamily. rRNA adenine N(6)-methyltransferase family.</text>
</comment>
<comment type="subcellular location">
    <subcellularLocation>
        <location evidence="1">Mitochondrion</location>
    </subcellularLocation>
</comment>
<dbReference type="GeneID" id="106463371"/>
<dbReference type="Gene3D" id="3.40.50.150">
    <property type="entry name" value="Vaccinia Virus protein VP39"/>
    <property type="match status" value="1"/>
</dbReference>
<dbReference type="InterPro" id="IPR023165">
    <property type="entry name" value="rRNA_Ade_diMease-like_C"/>
</dbReference>
<keyword evidence="3 7" id="KW-0489">Methyltransferase</keyword>
<feature type="domain" description="Ribosomal RNA adenine methylase transferase N-terminal" evidence="9">
    <location>
        <begin position="59"/>
        <end position="250"/>
    </location>
</feature>
<keyword evidence="4 7" id="KW-0808">Transferase</keyword>
<dbReference type="CDD" id="cd02440">
    <property type="entry name" value="AdoMet_MTases"/>
    <property type="match status" value="1"/>
</dbReference>
<keyword evidence="6 7" id="KW-0694">RNA-binding</keyword>
<evidence type="ECO:0000313" key="10">
    <source>
        <dbReference type="Proteomes" id="UP000694941"/>
    </source>
</evidence>
<dbReference type="PROSITE" id="PS51689">
    <property type="entry name" value="SAM_RNA_A_N6_MT"/>
    <property type="match status" value="1"/>
</dbReference>
<feature type="binding site" evidence="7">
    <location>
        <position position="52"/>
    </location>
    <ligand>
        <name>S-adenosyl-L-methionine</name>
        <dbReference type="ChEBI" id="CHEBI:59789"/>
    </ligand>
</feature>
<accession>A0ABM1BC09</accession>
<evidence type="ECO:0000256" key="1">
    <source>
        <dbReference type="ARBA" id="ARBA00004173"/>
    </source>
</evidence>
<dbReference type="SUPFAM" id="SSF53335">
    <property type="entry name" value="S-adenosyl-L-methionine-dependent methyltransferases"/>
    <property type="match status" value="1"/>
</dbReference>
<dbReference type="RefSeq" id="XP_013778958.1">
    <property type="nucleotide sequence ID" value="XM_013923504.2"/>
</dbReference>
<feature type="binding site" evidence="7">
    <location>
        <position position="79"/>
    </location>
    <ligand>
        <name>S-adenosyl-L-methionine</name>
        <dbReference type="ChEBI" id="CHEBI:59789"/>
    </ligand>
</feature>
<dbReference type="InterPro" id="IPR029063">
    <property type="entry name" value="SAM-dependent_MTases_sf"/>
</dbReference>
<dbReference type="InterPro" id="IPR020598">
    <property type="entry name" value="rRNA_Ade_methylase_Trfase_N"/>
</dbReference>
<dbReference type="InterPro" id="IPR011530">
    <property type="entry name" value="rRNA_adenine_dimethylase"/>
</dbReference>
<dbReference type="RefSeq" id="XP_013778883.1">
    <property type="nucleotide sequence ID" value="XM_013923429.2"/>
</dbReference>
<evidence type="ECO:0000313" key="13">
    <source>
        <dbReference type="RefSeq" id="XP_022246858.1"/>
    </source>
</evidence>
<dbReference type="PANTHER" id="PTHR11727">
    <property type="entry name" value="DIMETHYLADENOSINE TRANSFERASE"/>
    <property type="match status" value="1"/>
</dbReference>
<dbReference type="PANTHER" id="PTHR11727:SF17">
    <property type="entry name" value="DIMETHYLADENOSINE TRANSFERASE 1, MITOCHONDRIAL"/>
    <property type="match status" value="1"/>
</dbReference>
<proteinExistence type="inferred from homology"/>
<evidence type="ECO:0000256" key="2">
    <source>
        <dbReference type="ARBA" id="ARBA00022552"/>
    </source>
</evidence>
<evidence type="ECO:0000256" key="7">
    <source>
        <dbReference type="PROSITE-ProRule" id="PRU01026"/>
    </source>
</evidence>
<feature type="binding site" evidence="7">
    <location>
        <position position="101"/>
    </location>
    <ligand>
        <name>S-adenosyl-L-methionine</name>
        <dbReference type="ChEBI" id="CHEBI:59789"/>
    </ligand>
</feature>
<dbReference type="InterPro" id="IPR001737">
    <property type="entry name" value="KsgA/Erm"/>
</dbReference>
<name>A0ABM1BC09_LIMPO</name>
<dbReference type="Proteomes" id="UP000694941">
    <property type="component" value="Unplaced"/>
</dbReference>
<evidence type="ECO:0000256" key="8">
    <source>
        <dbReference type="RuleBase" id="RU362106"/>
    </source>
</evidence>
<gene>
    <name evidence="11 12 13" type="primary">LOC106463371</name>
</gene>
<dbReference type="NCBIfam" id="TIGR00755">
    <property type="entry name" value="ksgA"/>
    <property type="match status" value="1"/>
</dbReference>
<evidence type="ECO:0000256" key="6">
    <source>
        <dbReference type="ARBA" id="ARBA00022884"/>
    </source>
</evidence>
<protein>
    <recommendedName>
        <fullName evidence="8">rRNA adenine N(6)-methyltransferase</fullName>
        <ecNumber evidence="8">2.1.1.-</ecNumber>
    </recommendedName>
</protein>
<dbReference type="RefSeq" id="XP_022246858.1">
    <property type="nucleotide sequence ID" value="XM_022391150.1"/>
</dbReference>